<dbReference type="STRING" id="340021.TM5383_00080"/>
<keyword evidence="1 2" id="KW-0238">DNA-binding</keyword>
<dbReference type="InterPro" id="IPR009057">
    <property type="entry name" value="Homeodomain-like_sf"/>
</dbReference>
<dbReference type="OrthoDB" id="2356263at2"/>
<dbReference type="Proteomes" id="UP000051681">
    <property type="component" value="Unassembled WGS sequence"/>
</dbReference>
<gene>
    <name evidence="5" type="primary">rutR</name>
    <name evidence="5" type="ORF">TM5383_00080</name>
</gene>
<dbReference type="InterPro" id="IPR013573">
    <property type="entry name" value="Tscrpt_reg_YcdC_C"/>
</dbReference>
<name>A0A0P1GLD6_9RHOB</name>
<dbReference type="RefSeq" id="WP_058317071.1">
    <property type="nucleotide sequence ID" value="NZ_CYSF01000001.1"/>
</dbReference>
<dbReference type="SUPFAM" id="SSF46689">
    <property type="entry name" value="Homeodomain-like"/>
    <property type="match status" value="1"/>
</dbReference>
<dbReference type="Pfam" id="PF00440">
    <property type="entry name" value="TetR_N"/>
    <property type="match status" value="1"/>
</dbReference>
<evidence type="ECO:0000256" key="1">
    <source>
        <dbReference type="ARBA" id="ARBA00023125"/>
    </source>
</evidence>
<dbReference type="GO" id="GO:0000976">
    <property type="term" value="F:transcription cis-regulatory region binding"/>
    <property type="evidence" value="ECO:0007669"/>
    <property type="project" value="TreeGrafter"/>
</dbReference>
<feature type="region of interest" description="Disordered" evidence="3">
    <location>
        <begin position="1"/>
        <end position="23"/>
    </location>
</feature>
<dbReference type="GO" id="GO:0045892">
    <property type="term" value="P:negative regulation of DNA-templated transcription"/>
    <property type="evidence" value="ECO:0007669"/>
    <property type="project" value="InterPro"/>
</dbReference>
<dbReference type="InterPro" id="IPR050109">
    <property type="entry name" value="HTH-type_TetR-like_transc_reg"/>
</dbReference>
<dbReference type="PRINTS" id="PR00455">
    <property type="entry name" value="HTHTETR"/>
</dbReference>
<dbReference type="PANTHER" id="PTHR30055">
    <property type="entry name" value="HTH-TYPE TRANSCRIPTIONAL REGULATOR RUTR"/>
    <property type="match status" value="1"/>
</dbReference>
<dbReference type="EMBL" id="CYSF01000001">
    <property type="protein sequence ID" value="CUH82898.1"/>
    <property type="molecule type" value="Genomic_DNA"/>
</dbReference>
<dbReference type="PROSITE" id="PS50977">
    <property type="entry name" value="HTH_TETR_2"/>
    <property type="match status" value="1"/>
</dbReference>
<keyword evidence="6" id="KW-1185">Reference proteome</keyword>
<dbReference type="SUPFAM" id="SSF48498">
    <property type="entry name" value="Tetracyclin repressor-like, C-terminal domain"/>
    <property type="match status" value="1"/>
</dbReference>
<evidence type="ECO:0000259" key="4">
    <source>
        <dbReference type="PROSITE" id="PS50977"/>
    </source>
</evidence>
<feature type="domain" description="HTH tetR-type" evidence="4">
    <location>
        <begin position="25"/>
        <end position="85"/>
    </location>
</feature>
<dbReference type="InterPro" id="IPR036271">
    <property type="entry name" value="Tet_transcr_reg_TetR-rel_C_sf"/>
</dbReference>
<sequence length="216" mass="24589">MTQSETPIAAPAEQSGEKKLSRIQQRNRTRIMEAALDVFSAHGFRGATLDQIAKAAGLSKPNLLYYFDGKEAIHVMLLNRLMETWLNPLQELDPNGDPLEEVMGYIHRKVQMSREFPRESRLFANEILQGAPRMKPHLESGLKPLVDEKTALLRQWMDEGKLAAVDPRHLLYSIWATTQHYADFEVQIDVLSPSDEDPFEGADAYLDTLFRKLLTP</sequence>
<evidence type="ECO:0000256" key="2">
    <source>
        <dbReference type="PROSITE-ProRule" id="PRU00335"/>
    </source>
</evidence>
<dbReference type="GO" id="GO:0003700">
    <property type="term" value="F:DNA-binding transcription factor activity"/>
    <property type="evidence" value="ECO:0007669"/>
    <property type="project" value="TreeGrafter"/>
</dbReference>
<evidence type="ECO:0000256" key="3">
    <source>
        <dbReference type="SAM" id="MobiDB-lite"/>
    </source>
</evidence>
<dbReference type="Pfam" id="PF08362">
    <property type="entry name" value="TetR_C_3"/>
    <property type="match status" value="1"/>
</dbReference>
<accession>A0A0P1GLD6</accession>
<dbReference type="AlphaFoldDB" id="A0A0P1GLD6"/>
<feature type="DNA-binding region" description="H-T-H motif" evidence="2">
    <location>
        <begin position="48"/>
        <end position="67"/>
    </location>
</feature>
<evidence type="ECO:0000313" key="6">
    <source>
        <dbReference type="Proteomes" id="UP000051681"/>
    </source>
</evidence>
<protein>
    <submittedName>
        <fullName evidence="5">Rut operon repressor</fullName>
    </submittedName>
</protein>
<organism evidence="5 6">
    <name type="scientific">Thalassovita mediterranea</name>
    <dbReference type="NCBI Taxonomy" id="340021"/>
    <lineage>
        <taxon>Bacteria</taxon>
        <taxon>Pseudomonadati</taxon>
        <taxon>Pseudomonadota</taxon>
        <taxon>Alphaproteobacteria</taxon>
        <taxon>Rhodobacterales</taxon>
        <taxon>Roseobacteraceae</taxon>
        <taxon>Thalassovita</taxon>
    </lineage>
</organism>
<dbReference type="InterPro" id="IPR001647">
    <property type="entry name" value="HTH_TetR"/>
</dbReference>
<proteinExistence type="predicted"/>
<dbReference type="Gene3D" id="1.10.10.60">
    <property type="entry name" value="Homeodomain-like"/>
    <property type="match status" value="1"/>
</dbReference>
<dbReference type="Gene3D" id="1.10.357.10">
    <property type="entry name" value="Tetracycline Repressor, domain 2"/>
    <property type="match status" value="1"/>
</dbReference>
<evidence type="ECO:0000313" key="5">
    <source>
        <dbReference type="EMBL" id="CUH82898.1"/>
    </source>
</evidence>
<reference evidence="5 6" key="1">
    <citation type="submission" date="2015-09" db="EMBL/GenBank/DDBJ databases">
        <authorList>
            <consortium name="Swine Surveillance"/>
        </authorList>
    </citation>
    <scope>NUCLEOTIDE SEQUENCE [LARGE SCALE GENOMIC DNA]</scope>
    <source>
        <strain evidence="5 6">CECT 8383</strain>
    </source>
</reference>
<dbReference type="PANTHER" id="PTHR30055:SF196">
    <property type="entry name" value="HTH-TYPE TRANSCRIPTIONAL REGULATOR RUTR"/>
    <property type="match status" value="1"/>
</dbReference>